<organism evidence="2 3">
    <name type="scientific">Alkalicoccus urumqiensis</name>
    <name type="common">Bacillus urumqiensis</name>
    <dbReference type="NCBI Taxonomy" id="1548213"/>
    <lineage>
        <taxon>Bacteria</taxon>
        <taxon>Bacillati</taxon>
        <taxon>Bacillota</taxon>
        <taxon>Bacilli</taxon>
        <taxon>Bacillales</taxon>
        <taxon>Bacillaceae</taxon>
        <taxon>Alkalicoccus</taxon>
    </lineage>
</organism>
<dbReference type="InterPro" id="IPR028973">
    <property type="entry name" value="PhnB-like"/>
</dbReference>
<dbReference type="AlphaFoldDB" id="A0A2P6MLT4"/>
<dbReference type="OrthoDB" id="9795306at2"/>
<dbReference type="SUPFAM" id="SSF54593">
    <property type="entry name" value="Glyoxalase/Bleomycin resistance protein/Dihydroxybiphenyl dioxygenase"/>
    <property type="match status" value="1"/>
</dbReference>
<name>A0A2P6MLT4_ALKUR</name>
<evidence type="ECO:0000313" key="3">
    <source>
        <dbReference type="Proteomes" id="UP000243650"/>
    </source>
</evidence>
<comment type="caution">
    <text evidence="2">The sequence shown here is derived from an EMBL/GenBank/DDBJ whole genome shotgun (WGS) entry which is preliminary data.</text>
</comment>
<evidence type="ECO:0000313" key="2">
    <source>
        <dbReference type="EMBL" id="PRO67254.1"/>
    </source>
</evidence>
<dbReference type="PANTHER" id="PTHR33990">
    <property type="entry name" value="PROTEIN YJDN-RELATED"/>
    <property type="match status" value="1"/>
</dbReference>
<proteinExistence type="predicted"/>
<sequence>MPVQPYLNFPGTCEEAVRFYQSVFSTEAPETMRFSDMPADPEYPLPEEAADRILHTRLTIAGTTVMFSDTFPGMEHTVGTNVTLAVLTDSRENVKQWFHALAENGTVGMELQETFWSPLYGTVTDRFGISWQFNLESD</sequence>
<protein>
    <recommendedName>
        <fullName evidence="1">PhnB-like domain-containing protein</fullName>
    </recommendedName>
</protein>
<dbReference type="Pfam" id="PF06983">
    <property type="entry name" value="3-dmu-9_3-mt"/>
    <property type="match status" value="1"/>
</dbReference>
<dbReference type="PANTHER" id="PTHR33990:SF1">
    <property type="entry name" value="PROTEIN YJDN"/>
    <property type="match status" value="1"/>
</dbReference>
<dbReference type="CDD" id="cd06588">
    <property type="entry name" value="PhnB_like"/>
    <property type="match status" value="1"/>
</dbReference>
<dbReference type="RefSeq" id="WP_105957638.1">
    <property type="nucleotide sequence ID" value="NZ_PVNS01000001.1"/>
</dbReference>
<dbReference type="InterPro" id="IPR029068">
    <property type="entry name" value="Glyas_Bleomycin-R_OHBP_Dase"/>
</dbReference>
<accession>A0A2P6MLT4</accession>
<evidence type="ECO:0000259" key="1">
    <source>
        <dbReference type="Pfam" id="PF06983"/>
    </source>
</evidence>
<keyword evidence="3" id="KW-1185">Reference proteome</keyword>
<dbReference type="Gene3D" id="3.10.180.10">
    <property type="entry name" value="2,3-Dihydroxybiphenyl 1,2-Dioxygenase, domain 1"/>
    <property type="match status" value="1"/>
</dbReference>
<dbReference type="EMBL" id="PVNS01000001">
    <property type="protein sequence ID" value="PRO67254.1"/>
    <property type="molecule type" value="Genomic_DNA"/>
</dbReference>
<reference evidence="2 3" key="1">
    <citation type="submission" date="2018-03" db="EMBL/GenBank/DDBJ databases">
        <title>Bacillus urumqiensis sp. nov., a moderately haloalkaliphilic bacterium isolated from a salt lake.</title>
        <authorList>
            <person name="Zhao B."/>
            <person name="Liao Z."/>
        </authorList>
    </citation>
    <scope>NUCLEOTIDE SEQUENCE [LARGE SCALE GENOMIC DNA]</scope>
    <source>
        <strain evidence="2 3">BZ-SZ-XJ18</strain>
    </source>
</reference>
<feature type="domain" description="PhnB-like" evidence="1">
    <location>
        <begin position="4"/>
        <end position="132"/>
    </location>
</feature>
<gene>
    <name evidence="2" type="ORF">C6I21_01445</name>
</gene>
<dbReference type="Proteomes" id="UP000243650">
    <property type="component" value="Unassembled WGS sequence"/>
</dbReference>